<proteinExistence type="predicted"/>
<dbReference type="InterPro" id="IPR021374">
    <property type="entry name" value="DUF2996"/>
</dbReference>
<dbReference type="EMBL" id="JADOES010000001">
    <property type="protein sequence ID" value="MBT9313921.1"/>
    <property type="molecule type" value="Genomic_DNA"/>
</dbReference>
<name>A0A947DAN9_9CYAN</name>
<reference evidence="2" key="1">
    <citation type="submission" date="2020-11" db="EMBL/GenBank/DDBJ databases">
        <authorList>
            <person name="Konstantinou D."/>
            <person name="Gkelis S."/>
            <person name="Popin R."/>
            <person name="Fewer D."/>
            <person name="Sivonen K."/>
        </authorList>
    </citation>
    <scope>NUCLEOTIDE SEQUENCE</scope>
    <source>
        <strain evidence="2">TAU-MAC 1115</strain>
    </source>
</reference>
<comment type="caution">
    <text evidence="2">The sequence shown here is derived from an EMBL/GenBank/DDBJ whole genome shotgun (WGS) entry which is preliminary data.</text>
</comment>
<keyword evidence="3" id="KW-1185">Reference proteome</keyword>
<feature type="compositionally biased region" description="Basic and acidic residues" evidence="1">
    <location>
        <begin position="10"/>
        <end position="21"/>
    </location>
</feature>
<sequence length="163" mass="18179">MADESTPKAPAEKQPADKAAKPDQPPAKAPAKAKKAKPPKLEDKPFAEFIEQHFLPAVKTALAKEEGLDDLQISFETQPINVIGVDKDSYPQVIGRWDQGKRQFNIAFLEESITGPKIYSFATNGATPSTIEQFMGDERRITLDLMVLYVLRRLKGQKWLKGN</sequence>
<evidence type="ECO:0000313" key="2">
    <source>
        <dbReference type="EMBL" id="MBT9313921.1"/>
    </source>
</evidence>
<gene>
    <name evidence="2" type="ORF">IXB50_00595</name>
</gene>
<protein>
    <submittedName>
        <fullName evidence="2">DUF2996 domain-containing protein</fullName>
    </submittedName>
</protein>
<accession>A0A947DAN9</accession>
<evidence type="ECO:0000313" key="3">
    <source>
        <dbReference type="Proteomes" id="UP000717364"/>
    </source>
</evidence>
<dbReference type="PANTHER" id="PTHR36341:SF3">
    <property type="entry name" value="DUF2996 FAMILY PROTEIN"/>
    <property type="match status" value="1"/>
</dbReference>
<organism evidence="2 3">
    <name type="scientific">Leptothoe spongobia TAU-MAC 1115</name>
    <dbReference type="NCBI Taxonomy" id="1967444"/>
    <lineage>
        <taxon>Bacteria</taxon>
        <taxon>Bacillati</taxon>
        <taxon>Cyanobacteriota</taxon>
        <taxon>Cyanophyceae</taxon>
        <taxon>Nodosilineales</taxon>
        <taxon>Cymatolegaceae</taxon>
        <taxon>Leptothoe</taxon>
        <taxon>Leptothoe spongobia</taxon>
    </lineage>
</organism>
<evidence type="ECO:0000256" key="1">
    <source>
        <dbReference type="SAM" id="MobiDB-lite"/>
    </source>
</evidence>
<dbReference type="AlphaFoldDB" id="A0A947DAN9"/>
<dbReference type="Pfam" id="PF11210">
    <property type="entry name" value="DUF2996"/>
    <property type="match status" value="1"/>
</dbReference>
<feature type="region of interest" description="Disordered" evidence="1">
    <location>
        <begin position="1"/>
        <end position="42"/>
    </location>
</feature>
<dbReference type="PANTHER" id="PTHR36341">
    <property type="entry name" value="DUF2996 FAMILY PROTEIN"/>
    <property type="match status" value="1"/>
</dbReference>
<reference evidence="2" key="2">
    <citation type="journal article" date="2021" name="Mar. Drugs">
        <title>Genome Reduction and Secondary Metabolism of the Marine Sponge-Associated Cyanobacterium Leptothoe.</title>
        <authorList>
            <person name="Konstantinou D."/>
            <person name="Popin R.V."/>
            <person name="Fewer D.P."/>
            <person name="Sivonen K."/>
            <person name="Gkelis S."/>
        </authorList>
    </citation>
    <scope>NUCLEOTIDE SEQUENCE</scope>
    <source>
        <strain evidence="2">TAU-MAC 1115</strain>
    </source>
</reference>
<dbReference type="RefSeq" id="WP_215606985.1">
    <property type="nucleotide sequence ID" value="NZ_JADOES010000001.1"/>
</dbReference>
<dbReference type="Proteomes" id="UP000717364">
    <property type="component" value="Unassembled WGS sequence"/>
</dbReference>